<dbReference type="InterPro" id="IPR036870">
    <property type="entry name" value="Ribosomal_bS18_sf"/>
</dbReference>
<evidence type="ECO:0000313" key="6">
    <source>
        <dbReference type="EMBL" id="OGY56401.1"/>
    </source>
</evidence>
<dbReference type="SUPFAM" id="SSF46911">
    <property type="entry name" value="Ribosomal protein S18"/>
    <property type="match status" value="1"/>
</dbReference>
<dbReference type="GO" id="GO:0070181">
    <property type="term" value="F:small ribosomal subunit rRNA binding"/>
    <property type="evidence" value="ECO:0007669"/>
    <property type="project" value="TreeGrafter"/>
</dbReference>
<dbReference type="GO" id="GO:0003735">
    <property type="term" value="F:structural constituent of ribosome"/>
    <property type="evidence" value="ECO:0007669"/>
    <property type="project" value="InterPro"/>
</dbReference>
<dbReference type="GO" id="GO:0022627">
    <property type="term" value="C:cytosolic small ribosomal subunit"/>
    <property type="evidence" value="ECO:0007669"/>
    <property type="project" value="TreeGrafter"/>
</dbReference>
<dbReference type="Proteomes" id="UP000177062">
    <property type="component" value="Unassembled WGS sequence"/>
</dbReference>
<reference evidence="6 7" key="1">
    <citation type="journal article" date="2016" name="Nat. Commun.">
        <title>Thousands of microbial genomes shed light on interconnected biogeochemical processes in an aquifer system.</title>
        <authorList>
            <person name="Anantharaman K."/>
            <person name="Brown C.T."/>
            <person name="Hug L.A."/>
            <person name="Sharon I."/>
            <person name="Castelle C.J."/>
            <person name="Probst A.J."/>
            <person name="Thomas B.C."/>
            <person name="Singh A."/>
            <person name="Wilkins M.J."/>
            <person name="Karaoz U."/>
            <person name="Brodie E.L."/>
            <person name="Williams K.H."/>
            <person name="Hubbard S.S."/>
            <person name="Banfield J.F."/>
        </authorList>
    </citation>
    <scope>NUCLEOTIDE SEQUENCE [LARGE SCALE GENOMIC DNA]</scope>
</reference>
<dbReference type="Gene3D" id="4.10.640.10">
    <property type="entry name" value="Ribosomal protein S18"/>
    <property type="match status" value="1"/>
</dbReference>
<dbReference type="EMBL" id="MHIT01000027">
    <property type="protein sequence ID" value="OGY56401.1"/>
    <property type="molecule type" value="Genomic_DNA"/>
</dbReference>
<comment type="caution">
    <text evidence="6">The sequence shown here is derived from an EMBL/GenBank/DDBJ whole genome shotgun (WGS) entry which is preliminary data.</text>
</comment>
<sequence length="70" mass="8203">MKRTKKQCFFCSQNVGDIDYKEQELLRRFVSGQLKIIDPVHTGTCSKHQRKLAKAIKRARHMGLLPYVKQ</sequence>
<comment type="similarity">
    <text evidence="1 4 5">Belongs to the bacterial ribosomal protein bS18 family.</text>
</comment>
<evidence type="ECO:0000256" key="3">
    <source>
        <dbReference type="ARBA" id="ARBA00023274"/>
    </source>
</evidence>
<comment type="subunit">
    <text evidence="4">Part of the 30S ribosomal subunit. Forms a tight heterodimer with protein bS6.</text>
</comment>
<dbReference type="GO" id="GO:0006412">
    <property type="term" value="P:translation"/>
    <property type="evidence" value="ECO:0007669"/>
    <property type="project" value="UniProtKB-UniRule"/>
</dbReference>
<dbReference type="NCBIfam" id="TIGR00165">
    <property type="entry name" value="S18"/>
    <property type="match status" value="1"/>
</dbReference>
<keyword evidence="4" id="KW-0699">rRNA-binding</keyword>
<dbReference type="InterPro" id="IPR001648">
    <property type="entry name" value="Ribosomal_bS18"/>
</dbReference>
<accession>A0A1G1YVI5</accession>
<evidence type="ECO:0000256" key="4">
    <source>
        <dbReference type="HAMAP-Rule" id="MF_00270"/>
    </source>
</evidence>
<evidence type="ECO:0000313" key="7">
    <source>
        <dbReference type="Proteomes" id="UP000177062"/>
    </source>
</evidence>
<evidence type="ECO:0000256" key="5">
    <source>
        <dbReference type="RuleBase" id="RU003910"/>
    </source>
</evidence>
<dbReference type="PRINTS" id="PR00974">
    <property type="entry name" value="RIBOSOMALS18"/>
</dbReference>
<dbReference type="HAMAP" id="MF_00270">
    <property type="entry name" value="Ribosomal_bS18"/>
    <property type="match status" value="1"/>
</dbReference>
<comment type="function">
    <text evidence="4">Binds as a heterodimer with protein bS6 to the central domain of the 16S rRNA, where it helps stabilize the platform of the 30S subunit.</text>
</comment>
<organism evidence="6 7">
    <name type="scientific">Candidatus Colwellbacteria bacterium RBG_13_48_8</name>
    <dbReference type="NCBI Taxonomy" id="1797685"/>
    <lineage>
        <taxon>Bacteria</taxon>
        <taxon>Candidatus Colwelliibacteriota</taxon>
    </lineage>
</organism>
<dbReference type="PANTHER" id="PTHR13479">
    <property type="entry name" value="30S RIBOSOMAL PROTEIN S18"/>
    <property type="match status" value="1"/>
</dbReference>
<dbReference type="AlphaFoldDB" id="A0A1G1YVI5"/>
<evidence type="ECO:0000256" key="1">
    <source>
        <dbReference type="ARBA" id="ARBA00005589"/>
    </source>
</evidence>
<name>A0A1G1YVI5_9BACT</name>
<proteinExistence type="inferred from homology"/>
<keyword evidence="3 4" id="KW-0687">Ribonucleoprotein</keyword>
<protein>
    <recommendedName>
        <fullName evidence="4">Small ribosomal subunit protein bS18</fullName>
    </recommendedName>
</protein>
<keyword evidence="2 4" id="KW-0689">Ribosomal protein</keyword>
<keyword evidence="4" id="KW-0694">RNA-binding</keyword>
<dbReference type="Pfam" id="PF01084">
    <property type="entry name" value="Ribosomal_S18"/>
    <property type="match status" value="1"/>
</dbReference>
<gene>
    <name evidence="4" type="primary">rpsR</name>
    <name evidence="6" type="ORF">A2Y84_01865</name>
</gene>
<evidence type="ECO:0000256" key="2">
    <source>
        <dbReference type="ARBA" id="ARBA00022980"/>
    </source>
</evidence>
<dbReference type="PANTHER" id="PTHR13479:SF40">
    <property type="entry name" value="SMALL RIBOSOMAL SUBUNIT PROTEIN BS18M"/>
    <property type="match status" value="1"/>
</dbReference>